<proteinExistence type="predicted"/>
<dbReference type="PANTHER" id="PTHR32170:SF4">
    <property type="entry name" value="DUF3437 DOMAIN-CONTAINING PROTEIN-RELATED"/>
    <property type="match status" value="1"/>
</dbReference>
<comment type="caution">
    <text evidence="3">The sequence shown here is derived from an EMBL/GenBank/DDBJ whole genome shotgun (WGS) entry which is preliminary data.</text>
</comment>
<dbReference type="EMBL" id="JARK01001426">
    <property type="protein sequence ID" value="EYC04054.1"/>
    <property type="molecule type" value="Genomic_DNA"/>
</dbReference>
<protein>
    <recommendedName>
        <fullName evidence="2">Proteasome activator Blm10 middle HEAT repeats region domain-containing protein</fullName>
    </recommendedName>
</protein>
<evidence type="ECO:0000256" key="1">
    <source>
        <dbReference type="SAM" id="MobiDB-lite"/>
    </source>
</evidence>
<dbReference type="GO" id="GO:0016504">
    <property type="term" value="F:peptidase activator activity"/>
    <property type="evidence" value="ECO:0007669"/>
    <property type="project" value="InterPro"/>
</dbReference>
<evidence type="ECO:0000313" key="3">
    <source>
        <dbReference type="EMBL" id="EYC04054.1"/>
    </source>
</evidence>
<name>A0A016TM78_9BILA</name>
<dbReference type="InterPro" id="IPR032430">
    <property type="entry name" value="Blm10_mid"/>
</dbReference>
<dbReference type="GO" id="GO:0010499">
    <property type="term" value="P:proteasomal ubiquitin-independent protein catabolic process"/>
    <property type="evidence" value="ECO:0007669"/>
    <property type="project" value="TreeGrafter"/>
</dbReference>
<gene>
    <name evidence="3" type="primary">Acey_s0090.g2389</name>
    <name evidence="3" type="ORF">Y032_0090g2389</name>
</gene>
<accession>A0A016TM78</accession>
<dbReference type="Pfam" id="PF16507">
    <property type="entry name" value="HEAT_PSME4_mid"/>
    <property type="match status" value="2"/>
</dbReference>
<dbReference type="InterPro" id="IPR035309">
    <property type="entry name" value="PSME4"/>
</dbReference>
<evidence type="ECO:0000313" key="4">
    <source>
        <dbReference type="Proteomes" id="UP000024635"/>
    </source>
</evidence>
<dbReference type="AlphaFoldDB" id="A0A016TM78"/>
<feature type="region of interest" description="Disordered" evidence="1">
    <location>
        <begin position="740"/>
        <end position="767"/>
    </location>
</feature>
<organism evidence="3 4">
    <name type="scientific">Ancylostoma ceylanicum</name>
    <dbReference type="NCBI Taxonomy" id="53326"/>
    <lineage>
        <taxon>Eukaryota</taxon>
        <taxon>Metazoa</taxon>
        <taxon>Ecdysozoa</taxon>
        <taxon>Nematoda</taxon>
        <taxon>Chromadorea</taxon>
        <taxon>Rhabditida</taxon>
        <taxon>Rhabditina</taxon>
        <taxon>Rhabditomorpha</taxon>
        <taxon>Strongyloidea</taxon>
        <taxon>Ancylostomatidae</taxon>
        <taxon>Ancylostomatinae</taxon>
        <taxon>Ancylostoma</taxon>
    </lineage>
</organism>
<feature type="domain" description="Proteasome activator Blm10 middle HEAT repeats region" evidence="2">
    <location>
        <begin position="313"/>
        <end position="469"/>
    </location>
</feature>
<keyword evidence="4" id="KW-1185">Reference proteome</keyword>
<dbReference type="STRING" id="53326.A0A016TM78"/>
<dbReference type="GO" id="GO:0005634">
    <property type="term" value="C:nucleus"/>
    <property type="evidence" value="ECO:0007669"/>
    <property type="project" value="TreeGrafter"/>
</dbReference>
<dbReference type="GO" id="GO:0070628">
    <property type="term" value="F:proteasome binding"/>
    <property type="evidence" value="ECO:0007669"/>
    <property type="project" value="InterPro"/>
</dbReference>
<dbReference type="OrthoDB" id="17907at2759"/>
<reference evidence="4" key="1">
    <citation type="journal article" date="2015" name="Nat. Genet.">
        <title>The genome and transcriptome of the zoonotic hookworm Ancylostoma ceylanicum identify infection-specific gene families.</title>
        <authorList>
            <person name="Schwarz E.M."/>
            <person name="Hu Y."/>
            <person name="Antoshechkin I."/>
            <person name="Miller M.M."/>
            <person name="Sternberg P.W."/>
            <person name="Aroian R.V."/>
        </authorList>
    </citation>
    <scope>NUCLEOTIDE SEQUENCE</scope>
    <source>
        <strain evidence="4">HY135</strain>
    </source>
</reference>
<sequence>MVSSYVVVDSAVGVKREVNRKFGRHEKHSVLLPYHEELTCELDARFDHIKHGLVTAVLVNEQRPALRNFVFALKTFVSTYGFRFSKEEHIQLIHLLYLILVRKDQWPDIVNYAAKAIEDLVNKSYFTYEDLTLEWEPLYNLYYGANYGKLEEIDGKNLRNAVFRLKRFYRPSDTPKIWNRIQVHLSPRYSTKEFCDLALLFLPVKMTTEEHKKYGAALWFDTMWKMYEIVEMGNKWGEELPNLFATLAYNNPDFMDWTPLYDAVFTRAIRAMGLSIREGKAATSDSTNTVCLGGLARMIVATLGGPYGCQRNLERMMQLVEPFMHPSNESSHTLLVLVFLQNVLQELVNRYKEERIKAHKRQVDFSDCVPINRQVFSDYHHLLHVSVKFYLTDSDIEKFVDAVLQSLLYSLYTKDGTASKAPGRLVMILGSLCPGRVFPRFFEHAYPAIFAVDEPHRLTQTLDCLFEVVFLIGNDSDPTIRRLNMEKDWINEMEEIRSPTSPIARYSLEALSHSLEFNIKDKLTSFRCHLFYFLEMLIEGIDINDVAKANIAIHNLTLIFFIVPILDYSDCIKYHNDLTDEEKALCMMSMRLPVLAEMALDKMLGIIESLAVTAPKDSSNIIGGFKDAATKEGSEEKILKKAIDRCVAAIFKNANDVVTAKLGRKMLDFVKTNQFESSLATDMIASMMAFMTYELPSFWVLFAEHVLRKLKMVLTQTLEKHIAQRPGAGTLTRHIFETDDNDKVGELTPQPNETNGIKEKKMVPSSK</sequence>
<evidence type="ECO:0000259" key="2">
    <source>
        <dbReference type="Pfam" id="PF16507"/>
    </source>
</evidence>
<dbReference type="GO" id="GO:0005829">
    <property type="term" value="C:cytosol"/>
    <property type="evidence" value="ECO:0007669"/>
    <property type="project" value="TreeGrafter"/>
</dbReference>
<dbReference type="Proteomes" id="UP000024635">
    <property type="component" value="Unassembled WGS sequence"/>
</dbReference>
<feature type="compositionally biased region" description="Basic and acidic residues" evidence="1">
    <location>
        <begin position="756"/>
        <end position="767"/>
    </location>
</feature>
<feature type="domain" description="Proteasome activator Blm10 middle HEAT repeats region" evidence="2">
    <location>
        <begin position="524"/>
        <end position="588"/>
    </location>
</feature>
<dbReference type="PANTHER" id="PTHR32170">
    <property type="entry name" value="PROTEASOME ACTIVATOR COMPLEX SUBUNIT 4"/>
    <property type="match status" value="1"/>
</dbReference>